<feature type="compositionally biased region" description="Basic and acidic residues" evidence="1">
    <location>
        <begin position="23"/>
        <end position="55"/>
    </location>
</feature>
<feature type="compositionally biased region" description="Acidic residues" evidence="1">
    <location>
        <begin position="1"/>
        <end position="11"/>
    </location>
</feature>
<accession>A0A1R3JTG8</accession>
<evidence type="ECO:0000256" key="1">
    <source>
        <dbReference type="SAM" id="MobiDB-lite"/>
    </source>
</evidence>
<evidence type="ECO:0000313" key="2">
    <source>
        <dbReference type="EMBL" id="OMO98179.1"/>
    </source>
</evidence>
<dbReference type="AlphaFoldDB" id="A0A1R3JTG8"/>
<organism evidence="2 3">
    <name type="scientific">Corchorus capsularis</name>
    <name type="common">Jute</name>
    <dbReference type="NCBI Taxonomy" id="210143"/>
    <lineage>
        <taxon>Eukaryota</taxon>
        <taxon>Viridiplantae</taxon>
        <taxon>Streptophyta</taxon>
        <taxon>Embryophyta</taxon>
        <taxon>Tracheophyta</taxon>
        <taxon>Spermatophyta</taxon>
        <taxon>Magnoliopsida</taxon>
        <taxon>eudicotyledons</taxon>
        <taxon>Gunneridae</taxon>
        <taxon>Pentapetalae</taxon>
        <taxon>rosids</taxon>
        <taxon>malvids</taxon>
        <taxon>Malvales</taxon>
        <taxon>Malvaceae</taxon>
        <taxon>Grewioideae</taxon>
        <taxon>Apeibeae</taxon>
        <taxon>Corchorus</taxon>
    </lineage>
</organism>
<gene>
    <name evidence="2" type="ORF">CCACVL1_04312</name>
</gene>
<proteinExistence type="predicted"/>
<name>A0A1R3JTG8_COCAP</name>
<feature type="region of interest" description="Disordered" evidence="1">
    <location>
        <begin position="1"/>
        <end position="55"/>
    </location>
</feature>
<comment type="caution">
    <text evidence="2">The sequence shown here is derived from an EMBL/GenBank/DDBJ whole genome shotgun (WGS) entry which is preliminary data.</text>
</comment>
<dbReference type="Gramene" id="OMO98179">
    <property type="protein sequence ID" value="OMO98179"/>
    <property type="gene ID" value="CCACVL1_04312"/>
</dbReference>
<dbReference type="Proteomes" id="UP000188268">
    <property type="component" value="Unassembled WGS sequence"/>
</dbReference>
<sequence>MAEDGMDDGDNDNSNSNSCSKSSSDEKFERAVEEVGKKGDFQDDESPKENMHGNI</sequence>
<keyword evidence="3" id="KW-1185">Reference proteome</keyword>
<reference evidence="2 3" key="1">
    <citation type="submission" date="2013-09" db="EMBL/GenBank/DDBJ databases">
        <title>Corchorus capsularis genome sequencing.</title>
        <authorList>
            <person name="Alam M."/>
            <person name="Haque M.S."/>
            <person name="Islam M.S."/>
            <person name="Emdad E.M."/>
            <person name="Islam M.M."/>
            <person name="Ahmed B."/>
            <person name="Halim A."/>
            <person name="Hossen Q.M.M."/>
            <person name="Hossain M.Z."/>
            <person name="Ahmed R."/>
            <person name="Khan M.M."/>
            <person name="Islam R."/>
            <person name="Rashid M.M."/>
            <person name="Khan S.A."/>
            <person name="Rahman M.S."/>
            <person name="Alam M."/>
        </authorList>
    </citation>
    <scope>NUCLEOTIDE SEQUENCE [LARGE SCALE GENOMIC DNA]</scope>
    <source>
        <strain evidence="3">cv. CVL-1</strain>
        <tissue evidence="2">Whole seedling</tissue>
    </source>
</reference>
<dbReference type="EMBL" id="AWWV01007133">
    <property type="protein sequence ID" value="OMO98179.1"/>
    <property type="molecule type" value="Genomic_DNA"/>
</dbReference>
<feature type="compositionally biased region" description="Low complexity" evidence="1">
    <location>
        <begin position="12"/>
        <end position="22"/>
    </location>
</feature>
<evidence type="ECO:0000313" key="3">
    <source>
        <dbReference type="Proteomes" id="UP000188268"/>
    </source>
</evidence>
<protein>
    <submittedName>
        <fullName evidence="2">Uncharacterized protein</fullName>
    </submittedName>
</protein>